<reference evidence="6 7" key="1">
    <citation type="submission" date="2016-08" db="EMBL/GenBank/DDBJ databases">
        <title>A Parts List for Fungal Cellulosomes Revealed by Comparative Genomics.</title>
        <authorList>
            <consortium name="DOE Joint Genome Institute"/>
            <person name="Haitjema C.H."/>
            <person name="Gilmore S.P."/>
            <person name="Henske J.K."/>
            <person name="Solomon K.V."/>
            <person name="De Groot R."/>
            <person name="Kuo A."/>
            <person name="Mondo S.J."/>
            <person name="Salamov A.A."/>
            <person name="Labutti K."/>
            <person name="Zhao Z."/>
            <person name="Chiniquy J."/>
            <person name="Barry K."/>
            <person name="Brewer H.M."/>
            <person name="Purvine S.O."/>
            <person name="Wright A.T."/>
            <person name="Boxma B."/>
            <person name="Van Alen T."/>
            <person name="Hackstein J.H."/>
            <person name="Baker S.E."/>
            <person name="Grigoriev I.V."/>
            <person name="O'Malley M.A."/>
        </authorList>
    </citation>
    <scope>NUCLEOTIDE SEQUENCE [LARGE SCALE GENOMIC DNA]</scope>
    <source>
        <strain evidence="6 7">G1</strain>
    </source>
</reference>
<comment type="subcellular location">
    <subcellularLocation>
        <location evidence="1">Nucleus</location>
    </subcellularLocation>
</comment>
<dbReference type="GO" id="GO:0017056">
    <property type="term" value="F:structural constituent of nuclear pore"/>
    <property type="evidence" value="ECO:0007669"/>
    <property type="project" value="TreeGrafter"/>
</dbReference>
<dbReference type="GO" id="GO:0006999">
    <property type="term" value="P:nuclear pore organization"/>
    <property type="evidence" value="ECO:0007669"/>
    <property type="project" value="TreeGrafter"/>
</dbReference>
<evidence type="ECO:0000313" key="6">
    <source>
        <dbReference type="EMBL" id="ORY54405.1"/>
    </source>
</evidence>
<feature type="compositionally biased region" description="Acidic residues" evidence="5">
    <location>
        <begin position="1307"/>
        <end position="1325"/>
    </location>
</feature>
<keyword evidence="4" id="KW-0539">Nucleus</keyword>
<dbReference type="OrthoDB" id="2019644at2759"/>
<dbReference type="InterPro" id="IPR021827">
    <property type="entry name" value="Nup186/Nup192/Nup205"/>
</dbReference>
<dbReference type="PANTHER" id="PTHR31344:SF0">
    <property type="entry name" value="NUCLEAR PORE COMPLEX PROTEIN NUP205"/>
    <property type="match status" value="1"/>
</dbReference>
<protein>
    <submittedName>
        <fullName evidence="6">Uncharacterized protein</fullName>
    </submittedName>
</protein>
<dbReference type="EMBL" id="MCOG01000085">
    <property type="protein sequence ID" value="ORY54405.1"/>
    <property type="molecule type" value="Genomic_DNA"/>
</dbReference>
<comment type="caution">
    <text evidence="6">The sequence shown here is derived from an EMBL/GenBank/DDBJ whole genome shotgun (WGS) entry which is preliminary data.</text>
</comment>
<evidence type="ECO:0000256" key="2">
    <source>
        <dbReference type="ARBA" id="ARBA00005892"/>
    </source>
</evidence>
<dbReference type="STRING" id="1754190.A0A1Y2D741"/>
<dbReference type="Proteomes" id="UP000193920">
    <property type="component" value="Unassembled WGS sequence"/>
</dbReference>
<dbReference type="Pfam" id="PF11894">
    <property type="entry name" value="Nup192"/>
    <property type="match status" value="2"/>
</dbReference>
<feature type="region of interest" description="Disordered" evidence="5">
    <location>
        <begin position="1305"/>
        <end position="1333"/>
    </location>
</feature>
<organism evidence="6 7">
    <name type="scientific">Neocallimastix californiae</name>
    <dbReference type="NCBI Taxonomy" id="1754190"/>
    <lineage>
        <taxon>Eukaryota</taxon>
        <taxon>Fungi</taxon>
        <taxon>Fungi incertae sedis</taxon>
        <taxon>Chytridiomycota</taxon>
        <taxon>Chytridiomycota incertae sedis</taxon>
        <taxon>Neocallimastigomycetes</taxon>
        <taxon>Neocallimastigales</taxon>
        <taxon>Neocallimastigaceae</taxon>
        <taxon>Neocallimastix</taxon>
    </lineage>
</organism>
<evidence type="ECO:0000313" key="7">
    <source>
        <dbReference type="Proteomes" id="UP000193920"/>
    </source>
</evidence>
<dbReference type="PANTHER" id="PTHR31344">
    <property type="entry name" value="NUCLEAR PORE COMPLEX PROTEIN NUP205"/>
    <property type="match status" value="1"/>
</dbReference>
<evidence type="ECO:0000256" key="5">
    <source>
        <dbReference type="SAM" id="MobiDB-lite"/>
    </source>
</evidence>
<keyword evidence="3" id="KW-0813">Transport</keyword>
<comment type="similarity">
    <text evidence="2">Belongs to the NUP186/NUP192/NUP205 family.</text>
</comment>
<gene>
    <name evidence="6" type="ORF">LY90DRAFT_670010</name>
</gene>
<evidence type="ECO:0000256" key="4">
    <source>
        <dbReference type="ARBA" id="ARBA00023242"/>
    </source>
</evidence>
<keyword evidence="7" id="KW-1185">Reference proteome</keyword>
<proteinExistence type="inferred from homology"/>
<sequence length="2319" mass="271565">MAVDAYFIINSRKIYNKLCDISQDENNVENLKIFLDDNHSFFINVLEKRKPNQNHKDLIQSGQIKLDNENFRINERFIFNTFILSTVLNIDENLAAALLYQSIKNNNVNLSSNSHHPKASSGINIDKNKNNEKSILLSAFHSYYTNRYYILLSWKFILSGLIENKFEKTVHEVFTKFTNEIFNSLNINNSAVSSESNSDNDIASNEIINKRPISLMIDYIREISEPFEKVNLDITEEQESYYIYLLSKKETIILYEKKLMIVILVQLFNLQIANAQDAMDIIQQIAVEDDNNMVNNLLSMILEYLQLPVDNVDDNSLVHNNNNNIKDINNLEDELRNTKNDYLLNIEFVQNFNNVVLNKDLWKIDNLGIRAIILIQWAQQFQRYPYIAKKYGMTKEKLDILLNEAFKTPNFLRTLKNYMYLPKRYNTSKHSTSTINFMELAVPNSPFTPMVHEGQSFFDDEYVSSENVNNNIEFSITGEMASSSSLYLDTDKNSNDENDSVSNMIEQQNDDDLDQFKFLEIQQFFELLIKYNSNLIISVNDDSKQLSNHENIIYLLSRFIGSNMDYGFRFWKIDYLYNFIVKSINIYINGDKSIYVNFLAALATGKSCAQIAYDYLIMNEFISLNDTTHDSVHLNHFKFNWNIIFVSLNEFIIKVQNHPNISIVNSDLNLLKSLLRLIRQIAHYSIQARTTLYENPKYQAVNHLFNLLCCKLESLGDYVKISLHASIFRTISAFCLPINGKHIDITRQVWLMLEQSQFLKSSVKMSNIQQSNYYLIQRKNIYQNYVQNFNNQYLIKWKSFNDHEFCSKSNFSVSSINTSQTSLQLANNMLYELEEVESSIGVYSETIAFMNLISILSQNLQSYGSYDKKLNNLSSIDYVNYIINDIFMKVFERDYKYSYQKWEIIESSLRIFNQWFNSFNIEGSFINKEMIQNIKNYTKSKMDEEESDNIGDDQHNDKNNYLNKKSEHIFNVDENEGTNIVKEFSSLSMSNKSISESSINEEAEAINNISLLNLALHPGCQMMCKILEGSEFLTSILKILYFQNFKEDSDNLNDRLISHLKSQSIEHVLQLLLTVLNIQDTFLGLLIPQINSFDLPYTIPEVMTHLDEFLAYCPEIIINLSLLINNSINDNISIYVSKILLNLSLSPYFQENNILQLEEENETTVHQKCKSLANILSSSDKSNEILNGFIKAIKHYEIENPIQLPYYYSGLDIFGRFLTENVYDSKTVEDIMNLLGIHDLEELPIVGNTLQSTVFSLLLNNQLSNDSQPKLAPLANYILGIILKKNNNFRKNKISPIKAIKSNNIKEDDDDYNNDDDDDDDDESENGFLEDGTYGQNINIKNINNNEYIKDGGFKELLEVLKNEINMPVHKNPYLNEKACEVIYRLCASKDTEKIILNYLRFDENLNAIQLKSLPLKNHFDGVVVDTVLKSENEDKRQYPSQLDFTNNIVTNYLSKASIFISQLIRQKWIMKTVALDLHTIKNQDSYKHYIQQLMKLLLQQIVNHDNNNVSNRLISILSSIDNIPKETVPLEFKDKTKLFYLKKIDYDKFVQSTSQDVKVYDITRIYSMMEIYLIYLEKHNIITTQSQKDMYYLEMRQVLEHLFAINHSHEMVSAQYNYIKSWIEIVETVYLKCNKFMTHDQRTIVLHTIIVELLNRAILEQNQDFVLLYVKTSVTLTVQLLNNTAEIDTILKETSSSKETKRKHPLAIQLILLLLRFFTNVRKGKSFNDVHKEVNETIRGYLYTLLIKCMDYIMMNGIQYTGDHEELETVSSKDIKQLVNESKQIEFYKDENDDNSLNIKLKMLYKYFRLLMETVTYDIFKVQTVWRITAYSLITKLCKFSKIVYGEDYVLKFIKENNIMHLIIKDFNEKSMIDSLHDIIQNDNPISLNALYLYESKMALLLCLSETIDGITLLLNNTLLETFAKFSFLNLKPEYEQLNIDIGTFIPSLRERYHQLLYPILQILVRISSLNNYQENSDIVYKEQFIQRYNNYMKKIAQFIQIYEDIIMIIMKDQIITLKSMKELELLTALFTYLTDYKQLLTDILPGPGNNSFHTLIINIYQKYSIIYKWLPYLRPINEIEKYLSYQPIQIASNQYIQSVYQWEAYQLRNKICMNTIKYLYLISTNKSIWNLISKDDYINITPVFIYENNIVTHNRYDIKRLPTIYNLLCGINENLDTLLNTSSDIRELSDKLAVYQTNKSINYNKQMQEIQFGLENLIKLKSDEISTYLYIIEHSFTLLWSHLSYYKEMDKKKWKYFMDEVNPSIQISMSAVILNTLNKLKQFVMPIEISNILPNDTTNYQKFAQVISNVIKDLLIK</sequence>
<dbReference type="GO" id="GO:0044611">
    <property type="term" value="C:nuclear pore inner ring"/>
    <property type="evidence" value="ECO:0007669"/>
    <property type="project" value="TreeGrafter"/>
</dbReference>
<evidence type="ECO:0000256" key="1">
    <source>
        <dbReference type="ARBA" id="ARBA00004123"/>
    </source>
</evidence>
<evidence type="ECO:0000256" key="3">
    <source>
        <dbReference type="ARBA" id="ARBA00022448"/>
    </source>
</evidence>
<accession>A0A1Y2D741</accession>
<name>A0A1Y2D741_9FUNG</name>